<evidence type="ECO:0000313" key="2">
    <source>
        <dbReference type="Proteomes" id="UP001447188"/>
    </source>
</evidence>
<sequence length="111" mass="12037">DGWTKVTKTKKAHPSPHFKPDYTKVQRKLIVEVSSPIPTAVTDYTIINAANAALATTGVKFCRARRTTRGNFLLLTRPNIATSSAEAYIFSLSTALSAIGCLSSTIHTNSR</sequence>
<evidence type="ECO:0000313" key="1">
    <source>
        <dbReference type="EMBL" id="KAL0630385.1"/>
    </source>
</evidence>
<accession>A0ABR3G3K9</accession>
<comment type="caution">
    <text evidence="1">The sequence shown here is derived from an EMBL/GenBank/DDBJ whole genome shotgun (WGS) entry which is preliminary data.</text>
</comment>
<name>A0ABR3G3K9_9PEZI</name>
<feature type="non-terminal residue" evidence="1">
    <location>
        <position position="1"/>
    </location>
</feature>
<gene>
    <name evidence="1" type="ORF">Q9L58_010768</name>
</gene>
<reference evidence="1 2" key="1">
    <citation type="submission" date="2024-02" db="EMBL/GenBank/DDBJ databases">
        <title>Discinaceae phylogenomics.</title>
        <authorList>
            <person name="Dirks A.C."/>
            <person name="James T.Y."/>
        </authorList>
    </citation>
    <scope>NUCLEOTIDE SEQUENCE [LARGE SCALE GENOMIC DNA]</scope>
    <source>
        <strain evidence="1 2">ACD0624</strain>
    </source>
</reference>
<keyword evidence="2" id="KW-1185">Reference proteome</keyword>
<dbReference type="Proteomes" id="UP001447188">
    <property type="component" value="Unassembled WGS sequence"/>
</dbReference>
<proteinExistence type="predicted"/>
<organism evidence="1 2">
    <name type="scientific">Discina gigas</name>
    <dbReference type="NCBI Taxonomy" id="1032678"/>
    <lineage>
        <taxon>Eukaryota</taxon>
        <taxon>Fungi</taxon>
        <taxon>Dikarya</taxon>
        <taxon>Ascomycota</taxon>
        <taxon>Pezizomycotina</taxon>
        <taxon>Pezizomycetes</taxon>
        <taxon>Pezizales</taxon>
        <taxon>Discinaceae</taxon>
        <taxon>Discina</taxon>
    </lineage>
</organism>
<dbReference type="EMBL" id="JBBBZM010000723">
    <property type="protein sequence ID" value="KAL0630385.1"/>
    <property type="molecule type" value="Genomic_DNA"/>
</dbReference>
<protein>
    <submittedName>
        <fullName evidence="1">Uncharacterized protein</fullName>
    </submittedName>
</protein>